<name>A0A167DPN2_9BACL</name>
<evidence type="ECO:0000313" key="2">
    <source>
        <dbReference type="EMBL" id="OAB74634.1"/>
    </source>
</evidence>
<accession>A0A167DPN2</accession>
<dbReference type="KEGG" id="pcx:LPB68_02610"/>
<dbReference type="OrthoDB" id="195113at2"/>
<dbReference type="EMBL" id="LSFN01000014">
    <property type="protein sequence ID" value="OAB74634.1"/>
    <property type="molecule type" value="Genomic_DNA"/>
</dbReference>
<dbReference type="InterPro" id="IPR024072">
    <property type="entry name" value="DHFR-like_dom_sf"/>
</dbReference>
<reference evidence="2 3" key="1">
    <citation type="submission" date="2016-02" db="EMBL/GenBank/DDBJ databases">
        <title>Paenibacillus sp. LPB0068, isolated from Crassostrea gigas.</title>
        <authorList>
            <person name="Shin S.-K."/>
            <person name="Yi H."/>
        </authorList>
    </citation>
    <scope>NUCLEOTIDE SEQUENCE [LARGE SCALE GENOMIC DNA]</scope>
    <source>
        <strain evidence="2 3">LPB0068</strain>
    </source>
</reference>
<dbReference type="Pfam" id="PF01872">
    <property type="entry name" value="RibD_C"/>
    <property type="match status" value="1"/>
</dbReference>
<proteinExistence type="predicted"/>
<gene>
    <name evidence="2" type="ORF">PNBC_11350</name>
</gene>
<dbReference type="Proteomes" id="UP000077134">
    <property type="component" value="Unassembled WGS sequence"/>
</dbReference>
<dbReference type="PANTHER" id="PTHR38011">
    <property type="entry name" value="DIHYDROFOLATE REDUCTASE FAMILY PROTEIN (AFU_ORTHOLOGUE AFUA_8G06820)"/>
    <property type="match status" value="1"/>
</dbReference>
<feature type="domain" description="Bacterial bifunctional deaminase-reductase C-terminal" evidence="1">
    <location>
        <begin position="77"/>
        <end position="173"/>
    </location>
</feature>
<dbReference type="RefSeq" id="WP_068658127.1">
    <property type="nucleotide sequence ID" value="NZ_CP017770.1"/>
</dbReference>
<sequence>MAKVIIHATTTLDGYMADKDGGIDWMFDFEATDQDYAVVNKVMEEIGAVVGGANKTNTIEEGEIPYGGMLKIPIYLLTHEAHEPVEKDGITYSFVVNDIKQAVEAAKASAGDKSVALLGGSISRQCLKLGLVDDIVLDVVPLLLGDGISLFGGLGERIKLERIETSAFASETHLRYRVVK</sequence>
<keyword evidence="3" id="KW-1185">Reference proteome</keyword>
<dbReference type="STRING" id="1763538.LPB68_02610"/>
<comment type="caution">
    <text evidence="2">The sequence shown here is derived from an EMBL/GenBank/DDBJ whole genome shotgun (WGS) entry which is preliminary data.</text>
</comment>
<dbReference type="InterPro" id="IPR050765">
    <property type="entry name" value="Riboflavin_Biosynth_HTPR"/>
</dbReference>
<evidence type="ECO:0000259" key="1">
    <source>
        <dbReference type="Pfam" id="PF01872"/>
    </source>
</evidence>
<dbReference type="GO" id="GO:0009231">
    <property type="term" value="P:riboflavin biosynthetic process"/>
    <property type="evidence" value="ECO:0007669"/>
    <property type="project" value="InterPro"/>
</dbReference>
<dbReference type="Gene3D" id="3.40.430.10">
    <property type="entry name" value="Dihydrofolate Reductase, subunit A"/>
    <property type="match status" value="1"/>
</dbReference>
<dbReference type="InterPro" id="IPR002734">
    <property type="entry name" value="RibDG_C"/>
</dbReference>
<organism evidence="2 3">
    <name type="scientific">Paenibacillus crassostreae</name>
    <dbReference type="NCBI Taxonomy" id="1763538"/>
    <lineage>
        <taxon>Bacteria</taxon>
        <taxon>Bacillati</taxon>
        <taxon>Bacillota</taxon>
        <taxon>Bacilli</taxon>
        <taxon>Bacillales</taxon>
        <taxon>Paenibacillaceae</taxon>
        <taxon>Paenibacillus</taxon>
    </lineage>
</organism>
<evidence type="ECO:0000313" key="3">
    <source>
        <dbReference type="Proteomes" id="UP000077134"/>
    </source>
</evidence>
<dbReference type="GO" id="GO:0008703">
    <property type="term" value="F:5-amino-6-(5-phosphoribosylamino)uracil reductase activity"/>
    <property type="evidence" value="ECO:0007669"/>
    <property type="project" value="InterPro"/>
</dbReference>
<dbReference type="AlphaFoldDB" id="A0A167DPN2"/>
<protein>
    <submittedName>
        <fullName evidence="2">Deaminase</fullName>
    </submittedName>
</protein>
<dbReference type="SUPFAM" id="SSF53597">
    <property type="entry name" value="Dihydrofolate reductase-like"/>
    <property type="match status" value="1"/>
</dbReference>
<dbReference type="PANTHER" id="PTHR38011:SF12">
    <property type="entry name" value="BIFUNCTIONAL DEAMINASE-REDUCTASE DOMAIN PROTEIN"/>
    <property type="match status" value="1"/>
</dbReference>